<dbReference type="Proteomes" id="UP000502823">
    <property type="component" value="Unassembled WGS sequence"/>
</dbReference>
<evidence type="ECO:0000313" key="9">
    <source>
        <dbReference type="Proteomes" id="UP000502823"/>
    </source>
</evidence>
<organism evidence="8 9">
    <name type="scientific">Coptotermes formosanus</name>
    <name type="common">Formosan subterranean termite</name>
    <dbReference type="NCBI Taxonomy" id="36987"/>
    <lineage>
        <taxon>Eukaryota</taxon>
        <taxon>Metazoa</taxon>
        <taxon>Ecdysozoa</taxon>
        <taxon>Arthropoda</taxon>
        <taxon>Hexapoda</taxon>
        <taxon>Insecta</taxon>
        <taxon>Pterygota</taxon>
        <taxon>Neoptera</taxon>
        <taxon>Polyneoptera</taxon>
        <taxon>Dictyoptera</taxon>
        <taxon>Blattodea</taxon>
        <taxon>Blattoidea</taxon>
        <taxon>Termitoidae</taxon>
        <taxon>Rhinotermitidae</taxon>
        <taxon>Coptotermes</taxon>
    </lineage>
</organism>
<evidence type="ECO:0000256" key="4">
    <source>
        <dbReference type="ARBA" id="ARBA00019905"/>
    </source>
</evidence>
<name>A0A6L2Q288_COPFO</name>
<dbReference type="PANTHER" id="PTHR23403:SF1">
    <property type="entry name" value="TREHALASE"/>
    <property type="match status" value="1"/>
</dbReference>
<dbReference type="PROSITE" id="PS00928">
    <property type="entry name" value="TREHALASE_2"/>
    <property type="match status" value="1"/>
</dbReference>
<dbReference type="GO" id="GO:0005993">
    <property type="term" value="P:trehalose catabolic process"/>
    <property type="evidence" value="ECO:0007669"/>
    <property type="project" value="TreeGrafter"/>
</dbReference>
<evidence type="ECO:0000256" key="1">
    <source>
        <dbReference type="ARBA" id="ARBA00001576"/>
    </source>
</evidence>
<dbReference type="SMR" id="A0A6L2Q288"/>
<dbReference type="PRINTS" id="PR00744">
    <property type="entry name" value="GLHYDRLASE37"/>
</dbReference>
<comment type="catalytic activity">
    <reaction evidence="1 7">
        <text>alpha,alpha-trehalose + H2O = alpha-D-glucose + beta-D-glucose</text>
        <dbReference type="Rhea" id="RHEA:32675"/>
        <dbReference type="ChEBI" id="CHEBI:15377"/>
        <dbReference type="ChEBI" id="CHEBI:15903"/>
        <dbReference type="ChEBI" id="CHEBI:16551"/>
        <dbReference type="ChEBI" id="CHEBI:17925"/>
        <dbReference type="EC" id="3.2.1.28"/>
    </reaction>
</comment>
<proteinExistence type="inferred from homology"/>
<dbReference type="EMBL" id="BLKM01000588">
    <property type="protein sequence ID" value="GFG36007.1"/>
    <property type="molecule type" value="Genomic_DNA"/>
</dbReference>
<evidence type="ECO:0000256" key="3">
    <source>
        <dbReference type="ARBA" id="ARBA00012757"/>
    </source>
</evidence>
<comment type="caution">
    <text evidence="8">The sequence shown here is derived from an EMBL/GenBank/DDBJ whole genome shotgun (WGS) entry which is preliminary data.</text>
</comment>
<evidence type="ECO:0000256" key="6">
    <source>
        <dbReference type="ARBA" id="ARBA00023295"/>
    </source>
</evidence>
<protein>
    <recommendedName>
        <fullName evidence="4 7">Trehalase</fullName>
        <ecNumber evidence="3 7">3.2.1.28</ecNumber>
    </recommendedName>
    <alternativeName>
        <fullName evidence="7">Alpha-trehalose glucohydrolase</fullName>
    </alternativeName>
</protein>
<sequence>MKQRQPPAETLQLFKDFLAQTGGNPNRDQVKDFVERSFVQGDELQPWAPDDWTENPAVLQKIVDPDLKEWARDLNLLWKNLSRKMADDVRENPDLYSIIYVPNGFVIPGKFREFYYWDTYWIIQGLLLSEMYDTTRGILENFLSMVDKYGLMPNGGRVYYVQRSQPPLLIPMVDSYVTQTGNITFLKNNIDLLEKEFQFWMTNRIVTVKKNGNEYKLARYYAASQGPRPESYSEDYNHAEELPSEKEREEFYVNIKSAAESGWDFSSRWFISNGTNDGDLHDIETENVIPVDLNSFLFWDAVLLAKFYKKLGNLDKSQHYDDVAEQWKAAVTAVHWNESIGTWLDYDIRNNKSREYFYPSNLAPLWTQCYDTVRKIRNYLGGIPTSLEQTTEQWDFPNAWPPLQIIVIQGLIDTNDRDANNLAYELAQNWVHANHKGYLDTKEMFEKYDAVNPGKYGGGGEYTVQSGFGWTNGVIMQLLNTYGPVLTSAKHRHTQHHKK</sequence>
<dbReference type="InterPro" id="IPR001661">
    <property type="entry name" value="Glyco_hydro_37"/>
</dbReference>
<evidence type="ECO:0000256" key="2">
    <source>
        <dbReference type="ARBA" id="ARBA00005615"/>
    </source>
</evidence>
<dbReference type="AlphaFoldDB" id="A0A6L2Q288"/>
<dbReference type="InterPro" id="IPR012341">
    <property type="entry name" value="6hp_glycosidase-like_sf"/>
</dbReference>
<dbReference type="Gene3D" id="1.50.10.10">
    <property type="match status" value="1"/>
</dbReference>
<keyword evidence="5 7" id="KW-0378">Hydrolase</keyword>
<keyword evidence="9" id="KW-1185">Reference proteome</keyword>
<dbReference type="Pfam" id="PF01204">
    <property type="entry name" value="Trehalase"/>
    <property type="match status" value="1"/>
</dbReference>
<evidence type="ECO:0000256" key="5">
    <source>
        <dbReference type="ARBA" id="ARBA00022801"/>
    </source>
</evidence>
<comment type="similarity">
    <text evidence="2 7">Belongs to the glycosyl hydrolase 37 family.</text>
</comment>
<keyword evidence="6 7" id="KW-0326">Glycosidase</keyword>
<dbReference type="SUPFAM" id="SSF48208">
    <property type="entry name" value="Six-hairpin glycosidases"/>
    <property type="match status" value="1"/>
</dbReference>
<evidence type="ECO:0000256" key="7">
    <source>
        <dbReference type="RuleBase" id="RU361180"/>
    </source>
</evidence>
<dbReference type="InterPro" id="IPR018232">
    <property type="entry name" value="Glyco_hydro_37_CS"/>
</dbReference>
<gene>
    <name evidence="8" type="ORF">Cfor_03588</name>
</gene>
<dbReference type="EC" id="3.2.1.28" evidence="3 7"/>
<dbReference type="GO" id="GO:0004555">
    <property type="term" value="F:alpha,alpha-trehalase activity"/>
    <property type="evidence" value="ECO:0007669"/>
    <property type="project" value="UniProtKB-EC"/>
</dbReference>
<dbReference type="InParanoid" id="A0A6L2Q288"/>
<dbReference type="OrthoDB" id="3542292at2759"/>
<reference evidence="9" key="1">
    <citation type="submission" date="2020-01" db="EMBL/GenBank/DDBJ databases">
        <title>Draft genome sequence of the Termite Coptotermes fromosanus.</title>
        <authorList>
            <person name="Itakura S."/>
            <person name="Yosikawa Y."/>
            <person name="Umezawa K."/>
        </authorList>
    </citation>
    <scope>NUCLEOTIDE SEQUENCE [LARGE SCALE GENOMIC DNA]</scope>
</reference>
<accession>A0A6L2Q288</accession>
<evidence type="ECO:0000313" key="8">
    <source>
        <dbReference type="EMBL" id="GFG36007.1"/>
    </source>
</evidence>
<dbReference type="PANTHER" id="PTHR23403">
    <property type="entry name" value="TREHALASE"/>
    <property type="match status" value="1"/>
</dbReference>
<dbReference type="InterPro" id="IPR008928">
    <property type="entry name" value="6-hairpin_glycosidase_sf"/>
</dbReference>